<dbReference type="Proteomes" id="UP001363460">
    <property type="component" value="Chromosome"/>
</dbReference>
<evidence type="ECO:0000313" key="2">
    <source>
        <dbReference type="EMBL" id="WWT54157.1"/>
    </source>
</evidence>
<feature type="chain" id="PRO_5046528173" evidence="1">
    <location>
        <begin position="32"/>
        <end position="181"/>
    </location>
</feature>
<proteinExistence type="predicted"/>
<dbReference type="EMBL" id="CP146369">
    <property type="protein sequence ID" value="WWT54157.1"/>
    <property type="molecule type" value="Genomic_DNA"/>
</dbReference>
<evidence type="ECO:0000256" key="1">
    <source>
        <dbReference type="SAM" id="SignalP"/>
    </source>
</evidence>
<organism evidence="2 3">
    <name type="scientific">Brevundimonas olei</name>
    <dbReference type="NCBI Taxonomy" id="657642"/>
    <lineage>
        <taxon>Bacteria</taxon>
        <taxon>Pseudomonadati</taxon>
        <taxon>Pseudomonadota</taxon>
        <taxon>Alphaproteobacteria</taxon>
        <taxon>Caulobacterales</taxon>
        <taxon>Caulobacteraceae</taxon>
        <taxon>Brevundimonas</taxon>
    </lineage>
</organism>
<feature type="signal peptide" evidence="1">
    <location>
        <begin position="1"/>
        <end position="31"/>
    </location>
</feature>
<protein>
    <submittedName>
        <fullName evidence="2">Uncharacterized protein</fullName>
    </submittedName>
</protein>
<name>A0ABZ2IDS5_9CAUL</name>
<gene>
    <name evidence="2" type="ORF">V8J38_12990</name>
</gene>
<evidence type="ECO:0000313" key="3">
    <source>
        <dbReference type="Proteomes" id="UP001363460"/>
    </source>
</evidence>
<accession>A0ABZ2IDS5</accession>
<sequence>MKYPKRSSTSRLIPAAGLMLAVGLGACQSLAAPPSLSERLAPLDRALTSKPADLEAAAASGDAVAQFGLSLAWGHGLHGFPVDQNKAAEWRLKALANRRFVPVTQYTAAFNGQPSRVNIINIPTYDLTQAETMAVDACIAWLSGRTSATETCGEGPDAARRRSLWTVAKGDSGQIGQSATP</sequence>
<dbReference type="PROSITE" id="PS51257">
    <property type="entry name" value="PROKAR_LIPOPROTEIN"/>
    <property type="match status" value="1"/>
</dbReference>
<keyword evidence="3" id="KW-1185">Reference proteome</keyword>
<reference evidence="2 3" key="1">
    <citation type="submission" date="2024-02" db="EMBL/GenBank/DDBJ databases">
        <title>Distribution and functional of Brevundimonas-related endobacteria within Verticillium dahliae.</title>
        <authorList>
            <person name="Zeng H."/>
        </authorList>
    </citation>
    <scope>NUCLEOTIDE SEQUENCE [LARGE SCALE GENOMIC DNA]</scope>
    <source>
        <strain evidence="2 3">TRM 44200</strain>
    </source>
</reference>
<dbReference type="RefSeq" id="WP_338576225.1">
    <property type="nucleotide sequence ID" value="NZ_CP146369.1"/>
</dbReference>
<keyword evidence="1" id="KW-0732">Signal</keyword>